<keyword evidence="3 9" id="KW-0808">Transferase</keyword>
<dbReference type="Gene3D" id="3.90.550.10">
    <property type="entry name" value="Spore Coat Polysaccharide Biosynthesis Protein SpsA, Chain A"/>
    <property type="match status" value="1"/>
</dbReference>
<dbReference type="EMBL" id="RJVP01000006">
    <property type="protein sequence ID" value="ROH85318.1"/>
    <property type="molecule type" value="Genomic_DNA"/>
</dbReference>
<evidence type="ECO:0000256" key="3">
    <source>
        <dbReference type="ARBA" id="ARBA00022679"/>
    </source>
</evidence>
<dbReference type="AlphaFoldDB" id="A0A3N0UYK4"/>
<feature type="transmembrane region" description="Helical" evidence="7">
    <location>
        <begin position="246"/>
        <end position="267"/>
    </location>
</feature>
<organism evidence="9 10">
    <name type="scientific">Pseudomethylobacillus aquaticus</name>
    <dbReference type="NCBI Taxonomy" id="2676064"/>
    <lineage>
        <taxon>Bacteria</taxon>
        <taxon>Pseudomonadati</taxon>
        <taxon>Pseudomonadota</taxon>
        <taxon>Betaproteobacteria</taxon>
        <taxon>Nitrosomonadales</taxon>
        <taxon>Methylophilaceae</taxon>
        <taxon>Pseudomethylobacillus</taxon>
    </lineage>
</organism>
<evidence type="ECO:0000256" key="6">
    <source>
        <dbReference type="ARBA" id="ARBA00023136"/>
    </source>
</evidence>
<evidence type="ECO:0000256" key="5">
    <source>
        <dbReference type="ARBA" id="ARBA00022989"/>
    </source>
</evidence>
<evidence type="ECO:0000256" key="2">
    <source>
        <dbReference type="ARBA" id="ARBA00022676"/>
    </source>
</evidence>
<dbReference type="CDD" id="cd04187">
    <property type="entry name" value="DPM1_like_bac"/>
    <property type="match status" value="1"/>
</dbReference>
<evidence type="ECO:0000259" key="8">
    <source>
        <dbReference type="Pfam" id="PF00535"/>
    </source>
</evidence>
<keyword evidence="2" id="KW-0328">Glycosyltransferase</keyword>
<dbReference type="SUPFAM" id="SSF53448">
    <property type="entry name" value="Nucleotide-diphospho-sugar transferases"/>
    <property type="match status" value="1"/>
</dbReference>
<comment type="caution">
    <text evidence="9">The sequence shown here is derived from an EMBL/GenBank/DDBJ whole genome shotgun (WGS) entry which is preliminary data.</text>
</comment>
<evidence type="ECO:0000256" key="4">
    <source>
        <dbReference type="ARBA" id="ARBA00022692"/>
    </source>
</evidence>
<dbReference type="InterPro" id="IPR029044">
    <property type="entry name" value="Nucleotide-diphossugar_trans"/>
</dbReference>
<keyword evidence="4 7" id="KW-0812">Transmembrane</keyword>
<dbReference type="PANTHER" id="PTHR48090:SF1">
    <property type="entry name" value="PROPHAGE BACTOPRENOL GLUCOSYL TRANSFERASE HOMOLOG"/>
    <property type="match status" value="1"/>
</dbReference>
<dbReference type="PANTHER" id="PTHR48090">
    <property type="entry name" value="UNDECAPRENYL-PHOSPHATE 4-DEOXY-4-FORMAMIDO-L-ARABINOSE TRANSFERASE-RELATED"/>
    <property type="match status" value="1"/>
</dbReference>
<evidence type="ECO:0000313" key="9">
    <source>
        <dbReference type="EMBL" id="ROH85318.1"/>
    </source>
</evidence>
<proteinExistence type="predicted"/>
<evidence type="ECO:0000256" key="7">
    <source>
        <dbReference type="SAM" id="Phobius"/>
    </source>
</evidence>
<gene>
    <name evidence="9" type="ORF">ED236_10710</name>
</gene>
<keyword evidence="6 7" id="KW-0472">Membrane</keyword>
<sequence length="326" mass="37350">MPNPSEHLPKTGNGSPLISVVIPVYRAESCLDELYRRLRAALETISTDFELILVEDCGGDRSWQGIQRLAAADARVRGLQFSRNFGQHYGITAGLDYCRGDWVVVMDCDLQDRPEEIPRLYAKAQQGYDIVLAKRGLRQDPFLKRSTSMLFYRVFSYLADMDYDGSHGNFRIMSRKVVRNFRRMREQLRFFGGLVQWMGFPTASIEVEHSERFEGKSSYTFLKLWKLASETIIAFSDKPLRLAIRFGFLMSAFAFIYGMTIFAHAYWHGTTVEGWSSLIVSIYFLGGIIIGILGMLGIYLGKAFDQMKDRPLYIIHQATFSDDQQD</sequence>
<keyword evidence="10" id="KW-1185">Reference proteome</keyword>
<evidence type="ECO:0000256" key="1">
    <source>
        <dbReference type="ARBA" id="ARBA00004141"/>
    </source>
</evidence>
<evidence type="ECO:0000313" key="10">
    <source>
        <dbReference type="Proteomes" id="UP000275137"/>
    </source>
</evidence>
<dbReference type="Proteomes" id="UP000275137">
    <property type="component" value="Unassembled WGS sequence"/>
</dbReference>
<dbReference type="InterPro" id="IPR001173">
    <property type="entry name" value="Glyco_trans_2-like"/>
</dbReference>
<name>A0A3N0UYK4_9PROT</name>
<dbReference type="InterPro" id="IPR050256">
    <property type="entry name" value="Glycosyltransferase_2"/>
</dbReference>
<reference evidence="9 10" key="1">
    <citation type="submission" date="2018-10" db="EMBL/GenBank/DDBJ databases">
        <authorList>
            <person name="Chen W.-M."/>
        </authorList>
    </citation>
    <scope>NUCLEOTIDE SEQUENCE [LARGE SCALE GENOMIC DNA]</scope>
    <source>
        <strain evidence="9 10">H-5</strain>
    </source>
</reference>
<dbReference type="RefSeq" id="WP_123237972.1">
    <property type="nucleotide sequence ID" value="NZ_RJVP01000006.1"/>
</dbReference>
<dbReference type="Pfam" id="PF00535">
    <property type="entry name" value="Glycos_transf_2"/>
    <property type="match status" value="1"/>
</dbReference>
<keyword evidence="5 7" id="KW-1133">Transmembrane helix</keyword>
<protein>
    <submittedName>
        <fullName evidence="9">Glycosyltransferase</fullName>
    </submittedName>
</protein>
<feature type="transmembrane region" description="Helical" evidence="7">
    <location>
        <begin position="279"/>
        <end position="300"/>
    </location>
</feature>
<accession>A0A3N0UYK4</accession>
<feature type="domain" description="Glycosyltransferase 2-like" evidence="8">
    <location>
        <begin position="19"/>
        <end position="176"/>
    </location>
</feature>
<comment type="subcellular location">
    <subcellularLocation>
        <location evidence="1">Membrane</location>
        <topology evidence="1">Multi-pass membrane protein</topology>
    </subcellularLocation>
</comment>
<dbReference type="GO" id="GO:0016757">
    <property type="term" value="F:glycosyltransferase activity"/>
    <property type="evidence" value="ECO:0007669"/>
    <property type="project" value="UniProtKB-KW"/>
</dbReference>
<dbReference type="GO" id="GO:0005886">
    <property type="term" value="C:plasma membrane"/>
    <property type="evidence" value="ECO:0007669"/>
    <property type="project" value="TreeGrafter"/>
</dbReference>